<dbReference type="PRINTS" id="PR00344">
    <property type="entry name" value="BCTRLSENSOR"/>
</dbReference>
<dbReference type="Pfam" id="PF08447">
    <property type="entry name" value="PAS_3"/>
    <property type="match status" value="1"/>
</dbReference>
<dbReference type="Gene3D" id="3.30.565.10">
    <property type="entry name" value="Histidine kinase-like ATPase, C-terminal domain"/>
    <property type="match status" value="1"/>
</dbReference>
<dbReference type="Pfam" id="PF02518">
    <property type="entry name" value="HATPase_c"/>
    <property type="match status" value="1"/>
</dbReference>
<evidence type="ECO:0000256" key="7">
    <source>
        <dbReference type="SAM" id="Phobius"/>
    </source>
</evidence>
<dbReference type="PROSITE" id="PS50109">
    <property type="entry name" value="HIS_KIN"/>
    <property type="match status" value="1"/>
</dbReference>
<evidence type="ECO:0000259" key="10">
    <source>
        <dbReference type="PROSITE" id="PS50113"/>
    </source>
</evidence>
<dbReference type="CDD" id="cd00075">
    <property type="entry name" value="HATPase"/>
    <property type="match status" value="1"/>
</dbReference>
<dbReference type="PANTHER" id="PTHR43047:SF72">
    <property type="entry name" value="OSMOSENSING HISTIDINE PROTEIN KINASE SLN1"/>
    <property type="match status" value="1"/>
</dbReference>
<dbReference type="PROSITE" id="PS50113">
    <property type="entry name" value="PAC"/>
    <property type="match status" value="1"/>
</dbReference>
<dbReference type="Gene3D" id="6.10.340.10">
    <property type="match status" value="1"/>
</dbReference>
<dbReference type="PROSITE" id="PS50885">
    <property type="entry name" value="HAMP"/>
    <property type="match status" value="1"/>
</dbReference>
<feature type="domain" description="PAC" evidence="10">
    <location>
        <begin position="201"/>
        <end position="253"/>
    </location>
</feature>
<dbReference type="Gene3D" id="1.10.287.130">
    <property type="match status" value="1"/>
</dbReference>
<reference evidence="12 13" key="1">
    <citation type="submission" date="2022-11" db="EMBL/GenBank/DDBJ databases">
        <title>Minimal conservation of predation-associated metabolite biosynthetic gene clusters underscores biosynthetic potential of Myxococcota including descriptions for ten novel species: Archangium lansinium sp. nov., Myxococcus landrumus sp. nov., Nannocystis bai.</title>
        <authorList>
            <person name="Ahearne A."/>
            <person name="Stevens C."/>
            <person name="Phillips K."/>
        </authorList>
    </citation>
    <scope>NUCLEOTIDE SEQUENCE [LARGE SCALE GENOMIC DNA]</scope>
    <source>
        <strain evidence="12 13">MIWBW</strain>
    </source>
</reference>
<dbReference type="InterPro" id="IPR035965">
    <property type="entry name" value="PAS-like_dom_sf"/>
</dbReference>
<keyword evidence="6" id="KW-0418">Kinase</keyword>
<dbReference type="NCBIfam" id="TIGR00229">
    <property type="entry name" value="sensory_box"/>
    <property type="match status" value="1"/>
</dbReference>
<dbReference type="EMBL" id="JAPNKA010000001">
    <property type="protein sequence ID" value="MCY1077109.1"/>
    <property type="molecule type" value="Genomic_DNA"/>
</dbReference>
<accession>A0ABT4A826</accession>
<evidence type="ECO:0000259" key="8">
    <source>
        <dbReference type="PROSITE" id="PS50109"/>
    </source>
</evidence>
<dbReference type="InterPro" id="IPR000014">
    <property type="entry name" value="PAS"/>
</dbReference>
<dbReference type="CDD" id="cd00130">
    <property type="entry name" value="PAS"/>
    <property type="match status" value="1"/>
</dbReference>
<dbReference type="InterPro" id="IPR001610">
    <property type="entry name" value="PAC"/>
</dbReference>
<keyword evidence="13" id="KW-1185">Reference proteome</keyword>
<dbReference type="Pfam" id="PF00512">
    <property type="entry name" value="HisKA"/>
    <property type="match status" value="1"/>
</dbReference>
<dbReference type="InterPro" id="IPR003660">
    <property type="entry name" value="HAMP_dom"/>
</dbReference>
<keyword evidence="7" id="KW-0472">Membrane</keyword>
<keyword evidence="4" id="KW-0597">Phosphoprotein</keyword>
<evidence type="ECO:0000256" key="3">
    <source>
        <dbReference type="ARBA" id="ARBA00012438"/>
    </source>
</evidence>
<dbReference type="PROSITE" id="PS50112">
    <property type="entry name" value="PAS"/>
    <property type="match status" value="1"/>
</dbReference>
<dbReference type="SMART" id="SM00086">
    <property type="entry name" value="PAC"/>
    <property type="match status" value="1"/>
</dbReference>
<dbReference type="InterPro" id="IPR004358">
    <property type="entry name" value="Sig_transdc_His_kin-like_C"/>
</dbReference>
<dbReference type="SUPFAM" id="SSF55874">
    <property type="entry name" value="ATPase domain of HSP90 chaperone/DNA topoisomerase II/histidine kinase"/>
    <property type="match status" value="1"/>
</dbReference>
<dbReference type="PANTHER" id="PTHR43047">
    <property type="entry name" value="TWO-COMPONENT HISTIDINE PROTEIN KINASE"/>
    <property type="match status" value="1"/>
</dbReference>
<protein>
    <recommendedName>
        <fullName evidence="3">histidine kinase</fullName>
        <ecNumber evidence="3">2.7.13.3</ecNumber>
    </recommendedName>
</protein>
<keyword evidence="7" id="KW-1133">Transmembrane helix</keyword>
<dbReference type="GO" id="GO:0005524">
    <property type="term" value="F:ATP binding"/>
    <property type="evidence" value="ECO:0007669"/>
    <property type="project" value="UniProtKB-KW"/>
</dbReference>
<dbReference type="InterPro" id="IPR005467">
    <property type="entry name" value="His_kinase_dom"/>
</dbReference>
<dbReference type="InterPro" id="IPR036890">
    <property type="entry name" value="HATPase_C_sf"/>
</dbReference>
<evidence type="ECO:0000256" key="4">
    <source>
        <dbReference type="ARBA" id="ARBA00022553"/>
    </source>
</evidence>
<sequence>MLRRLENLPIRLKLLLGLSLVGLIPLIALSSMEIARHGGQDPSGISIPSLLLSVELVLALLCVGGLAQLLIRPLVDLQHYAESLLAGKQAPIDLERGDEIGRLARSFARLLAERQRAEDSLRESEERFRIIFEQAGVGIAQVTGADGRFVLVNPKLCDILGYSAEELRELTWAGITYPEDLPSSLAQVRLMKSSGTAAAAMTWEKRYVRKDGAVVWANLSTVAMLNPAGGIEYFISVLQDITEHKRAEEERSRLYHAAQEAIRARDVFLAVASHELKTPLTSLQLSLQQGLRGLRHQEHDKALTQLGLAEQQSRRLGALINELLDVSRLVTRGPELSLERVDLEALVRRVVAQDEARAARSGSRLVLETRGPAVGLWDALRLEQVLLNLLSNAIKFGEGKPIEVKVDADAELARLTVKDEGIGISPEALSRIFERFERAVPERHYGGLGLGLWIARQIVQAHGGTLFVESTVGKGSTFHVQLPRAGPPG</sequence>
<dbReference type="SMART" id="SM00387">
    <property type="entry name" value="HATPase_c"/>
    <property type="match status" value="1"/>
</dbReference>
<gene>
    <name evidence="12" type="ORF">OV287_21760</name>
</gene>
<proteinExistence type="predicted"/>
<dbReference type="InterPro" id="IPR013655">
    <property type="entry name" value="PAS_fold_3"/>
</dbReference>
<evidence type="ECO:0000256" key="2">
    <source>
        <dbReference type="ARBA" id="ARBA00004370"/>
    </source>
</evidence>
<comment type="subcellular location">
    <subcellularLocation>
        <location evidence="2">Membrane</location>
    </subcellularLocation>
</comment>
<feature type="domain" description="Histidine kinase" evidence="8">
    <location>
        <begin position="271"/>
        <end position="486"/>
    </location>
</feature>
<dbReference type="Proteomes" id="UP001207654">
    <property type="component" value="Unassembled WGS sequence"/>
</dbReference>
<name>A0ABT4A826_9BACT</name>
<dbReference type="SMART" id="SM00091">
    <property type="entry name" value="PAS"/>
    <property type="match status" value="1"/>
</dbReference>
<evidence type="ECO:0000259" key="11">
    <source>
        <dbReference type="PROSITE" id="PS50885"/>
    </source>
</evidence>
<dbReference type="CDD" id="cd06225">
    <property type="entry name" value="HAMP"/>
    <property type="match status" value="1"/>
</dbReference>
<evidence type="ECO:0000256" key="6">
    <source>
        <dbReference type="ARBA" id="ARBA00022777"/>
    </source>
</evidence>
<evidence type="ECO:0000313" key="12">
    <source>
        <dbReference type="EMBL" id="MCY1077109.1"/>
    </source>
</evidence>
<evidence type="ECO:0000256" key="5">
    <source>
        <dbReference type="ARBA" id="ARBA00022679"/>
    </source>
</evidence>
<dbReference type="InterPro" id="IPR003661">
    <property type="entry name" value="HisK_dim/P_dom"/>
</dbReference>
<keyword evidence="12" id="KW-0067">ATP-binding</keyword>
<dbReference type="Gene3D" id="3.30.450.20">
    <property type="entry name" value="PAS domain"/>
    <property type="match status" value="1"/>
</dbReference>
<dbReference type="SUPFAM" id="SSF55785">
    <property type="entry name" value="PYP-like sensor domain (PAS domain)"/>
    <property type="match status" value="1"/>
</dbReference>
<feature type="transmembrane region" description="Helical" evidence="7">
    <location>
        <begin position="12"/>
        <end position="30"/>
    </location>
</feature>
<dbReference type="InterPro" id="IPR000700">
    <property type="entry name" value="PAS-assoc_C"/>
</dbReference>
<dbReference type="SUPFAM" id="SSF47384">
    <property type="entry name" value="Homodimeric domain of signal transducing histidine kinase"/>
    <property type="match status" value="1"/>
</dbReference>
<feature type="domain" description="HAMP" evidence="11">
    <location>
        <begin position="68"/>
        <end position="119"/>
    </location>
</feature>
<feature type="transmembrane region" description="Helical" evidence="7">
    <location>
        <begin position="50"/>
        <end position="71"/>
    </location>
</feature>
<dbReference type="InterPro" id="IPR003594">
    <property type="entry name" value="HATPase_dom"/>
</dbReference>
<evidence type="ECO:0000313" key="13">
    <source>
        <dbReference type="Proteomes" id="UP001207654"/>
    </source>
</evidence>
<keyword evidence="7" id="KW-0812">Transmembrane</keyword>
<organism evidence="12 13">
    <name type="scientific">Archangium lansingense</name>
    <dbReference type="NCBI Taxonomy" id="2995310"/>
    <lineage>
        <taxon>Bacteria</taxon>
        <taxon>Pseudomonadati</taxon>
        <taxon>Myxococcota</taxon>
        <taxon>Myxococcia</taxon>
        <taxon>Myxococcales</taxon>
        <taxon>Cystobacterineae</taxon>
        <taxon>Archangiaceae</taxon>
        <taxon>Archangium</taxon>
    </lineage>
</organism>
<dbReference type="InterPro" id="IPR036097">
    <property type="entry name" value="HisK_dim/P_sf"/>
</dbReference>
<keyword evidence="5" id="KW-0808">Transferase</keyword>
<evidence type="ECO:0000256" key="1">
    <source>
        <dbReference type="ARBA" id="ARBA00000085"/>
    </source>
</evidence>
<feature type="domain" description="PAS" evidence="9">
    <location>
        <begin position="124"/>
        <end position="167"/>
    </location>
</feature>
<dbReference type="SMART" id="SM00388">
    <property type="entry name" value="HisKA"/>
    <property type="match status" value="1"/>
</dbReference>
<keyword evidence="12" id="KW-0547">Nucleotide-binding</keyword>
<evidence type="ECO:0000259" key="9">
    <source>
        <dbReference type="PROSITE" id="PS50112"/>
    </source>
</evidence>
<dbReference type="EC" id="2.7.13.3" evidence="3"/>
<dbReference type="CDD" id="cd00082">
    <property type="entry name" value="HisKA"/>
    <property type="match status" value="1"/>
</dbReference>
<comment type="catalytic activity">
    <reaction evidence="1">
        <text>ATP + protein L-histidine = ADP + protein N-phospho-L-histidine.</text>
        <dbReference type="EC" id="2.7.13.3"/>
    </reaction>
</comment>
<comment type="caution">
    <text evidence="12">The sequence shown here is derived from an EMBL/GenBank/DDBJ whole genome shotgun (WGS) entry which is preliminary data.</text>
</comment>
<dbReference type="RefSeq" id="WP_267535960.1">
    <property type="nucleotide sequence ID" value="NZ_JAPNKA010000001.1"/>
</dbReference>